<gene>
    <name evidence="1" type="ORF">RCOM_2080590</name>
</gene>
<evidence type="ECO:0000313" key="2">
    <source>
        <dbReference type="Proteomes" id="UP000008311"/>
    </source>
</evidence>
<accession>B9TP46</accession>
<dbReference type="InParanoid" id="B9TP46"/>
<feature type="non-terminal residue" evidence="1">
    <location>
        <position position="288"/>
    </location>
</feature>
<evidence type="ECO:0000313" key="1">
    <source>
        <dbReference type="EMBL" id="EEF22368.1"/>
    </source>
</evidence>
<dbReference type="EMBL" id="EQ994540">
    <property type="protein sequence ID" value="EEF22368.1"/>
    <property type="molecule type" value="Genomic_DNA"/>
</dbReference>
<proteinExistence type="predicted"/>
<protein>
    <submittedName>
        <fullName evidence="1">Uncharacterized protein</fullName>
    </submittedName>
</protein>
<name>B9TP46_RICCO</name>
<feature type="non-terminal residue" evidence="1">
    <location>
        <position position="1"/>
    </location>
</feature>
<reference evidence="2" key="1">
    <citation type="journal article" date="2010" name="Nat. Biotechnol.">
        <title>Draft genome sequence of the oilseed species Ricinus communis.</title>
        <authorList>
            <person name="Chan A.P."/>
            <person name="Crabtree J."/>
            <person name="Zhao Q."/>
            <person name="Lorenzi H."/>
            <person name="Orvis J."/>
            <person name="Puiu D."/>
            <person name="Melake-Berhan A."/>
            <person name="Jones K.M."/>
            <person name="Redman J."/>
            <person name="Chen G."/>
            <person name="Cahoon E.B."/>
            <person name="Gedil M."/>
            <person name="Stanke M."/>
            <person name="Haas B.J."/>
            <person name="Wortman J.R."/>
            <person name="Fraser-Liggett C.M."/>
            <person name="Ravel J."/>
            <person name="Rabinowicz P.D."/>
        </authorList>
    </citation>
    <scope>NUCLEOTIDE SEQUENCE [LARGE SCALE GENOMIC DNA]</scope>
    <source>
        <strain evidence="2">cv. Hale</strain>
    </source>
</reference>
<dbReference type="Proteomes" id="UP000008311">
    <property type="component" value="Unassembled WGS sequence"/>
</dbReference>
<organism evidence="1 2">
    <name type="scientific">Ricinus communis</name>
    <name type="common">Castor bean</name>
    <dbReference type="NCBI Taxonomy" id="3988"/>
    <lineage>
        <taxon>Eukaryota</taxon>
        <taxon>Viridiplantae</taxon>
        <taxon>Streptophyta</taxon>
        <taxon>Embryophyta</taxon>
        <taxon>Tracheophyta</taxon>
        <taxon>Spermatophyta</taxon>
        <taxon>Magnoliopsida</taxon>
        <taxon>eudicotyledons</taxon>
        <taxon>Gunneridae</taxon>
        <taxon>Pentapetalae</taxon>
        <taxon>rosids</taxon>
        <taxon>fabids</taxon>
        <taxon>Malpighiales</taxon>
        <taxon>Euphorbiaceae</taxon>
        <taxon>Acalyphoideae</taxon>
        <taxon>Acalypheae</taxon>
        <taxon>Ricinus</taxon>
    </lineage>
</organism>
<keyword evidence="2" id="KW-1185">Reference proteome</keyword>
<sequence>AHAKADVAQHRIVERILGVGLPRLLGRVRAVQRLLGVGPVVVFRIGHVGRRAQADLRHLAGHVHGLVRQDEAGRDVGVEALGGRAHVLEVVGPGPRRRHVPAHVERNVAGARFARVDALRAVERRAAVGRVGDGAALERALAVEHRVAAGHLLIPLVLGRRYHVFVQVFLVAGLEVGQRGGQVLARAPLEGRVVAAAGAVEVLRAVADAERYPLRLVRIVLGRIGRIHVREIRVDADTVRAARALGVGEVDQRAELAELGVPAVRQQHGGGRRRPALAQRRIRFGHAH</sequence>
<dbReference type="AlphaFoldDB" id="B9TP46"/>